<keyword evidence="2" id="KW-0237">DNA synthesis</keyword>
<keyword evidence="6" id="KW-0496">Mitochondrion</keyword>
<evidence type="ECO:0000259" key="8">
    <source>
        <dbReference type="Pfam" id="PF01145"/>
    </source>
</evidence>
<dbReference type="InterPro" id="IPR000163">
    <property type="entry name" value="Prohibitin"/>
</dbReference>
<evidence type="ECO:0000313" key="10">
    <source>
        <dbReference type="Proteomes" id="UP001266305"/>
    </source>
</evidence>
<reference evidence="9 10" key="1">
    <citation type="submission" date="2023-05" db="EMBL/GenBank/DDBJ databases">
        <title>B98-5 Cell Line De Novo Hybrid Assembly: An Optical Mapping Approach.</title>
        <authorList>
            <person name="Kananen K."/>
            <person name="Auerbach J.A."/>
            <person name="Kautto E."/>
            <person name="Blachly J.S."/>
        </authorList>
    </citation>
    <scope>NUCLEOTIDE SEQUENCE [LARGE SCALE GENOMIC DNA]</scope>
    <source>
        <strain evidence="9">B95-8</strain>
        <tissue evidence="9">Cell line</tissue>
    </source>
</reference>
<comment type="caution">
    <text evidence="9">The sequence shown here is derived from an EMBL/GenBank/DDBJ whole genome shotgun (WGS) entry which is preliminary data.</text>
</comment>
<keyword evidence="6" id="KW-0472">Membrane</keyword>
<dbReference type="PANTHER" id="PTHR23222:SF0">
    <property type="entry name" value="PROHIBITIN 1"/>
    <property type="match status" value="1"/>
</dbReference>
<comment type="function">
    <text evidence="3">In the nucleus, acts as a transcription coregulator, enhances promoter binding by TP53, a transcription factor it activates, but reduces the promoter binding by E2F1, a transcription factor it represses. Interacts with STAT3 to affect IL17 secretion in T-helper Th17 cells.</text>
</comment>
<comment type="function">
    <text evidence="5">In the plasma membrane, cooperates with CD86 to mediate CD86-signaling in B lymphocytes that regulates the level of IgG1 produced through the activation of distal signaling intermediates. Upon CD40 engagement, required to activate NF-kappa-B signaling pathway via phospholipase C and protein kinase C activation.</text>
</comment>
<name>A0ABQ9W290_SAGOE</name>
<evidence type="ECO:0000313" key="9">
    <source>
        <dbReference type="EMBL" id="KAK2114502.1"/>
    </source>
</evidence>
<evidence type="ECO:0000256" key="1">
    <source>
        <dbReference type="ARBA" id="ARBA00009658"/>
    </source>
</evidence>
<evidence type="ECO:0000256" key="6">
    <source>
        <dbReference type="RuleBase" id="RU366048"/>
    </source>
</evidence>
<gene>
    <name evidence="9" type="primary">PHB1_7</name>
    <name evidence="9" type="ORF">P7K49_008768</name>
</gene>
<comment type="function">
    <text evidence="4">Protein with pleiotropic attributes mediated in a cell-compartment- and tissue-specific manner, which include the plasma membrane-associated cell signaling functions, mitochondrial chaperone, and transcriptional co-regulator of transcription factors in the nucleus. Plays a role in adipose tissue and glucose homeostasis in a sex-specific manner. Contributes to pulmonary vascular remodeling by accelerating proliferation of pulmonary arterial smooth muscle cells.</text>
</comment>
<dbReference type="PANTHER" id="PTHR23222">
    <property type="entry name" value="PROHIBITIN"/>
    <property type="match status" value="1"/>
</dbReference>
<sequence length="261" mass="28687">MSPGLGVHSLRKRRPLKDLGGLGNGAKNRAFPYQEILGNSGPGGVRSTRFILHPLRDFATGSVWRHHRSARIPRASTLEGSEAQKTLGWLEKRAGERERKKAAPDVPVITGSKYLQNVTITLSVLFRPIPSQLPYRPHPSRLLGISTSMGEGYDEGVLLSIMTEILKQAATFGLILADVSLTDLTFGKEFTEVVEAKQVTQQETERARFAVEKAEQKKAAIIFAEGDSKAAELIVNLLATTRVCLMELHKLEAAEDIAHQL</sequence>
<evidence type="ECO:0000256" key="3">
    <source>
        <dbReference type="ARBA" id="ARBA00045600"/>
    </source>
</evidence>
<comment type="subcellular location">
    <subcellularLocation>
        <location evidence="6">Mitochondrion inner membrane</location>
    </subcellularLocation>
</comment>
<organism evidence="9 10">
    <name type="scientific">Saguinus oedipus</name>
    <name type="common">Cotton-top tamarin</name>
    <name type="synonym">Oedipomidas oedipus</name>
    <dbReference type="NCBI Taxonomy" id="9490"/>
    <lineage>
        <taxon>Eukaryota</taxon>
        <taxon>Metazoa</taxon>
        <taxon>Chordata</taxon>
        <taxon>Craniata</taxon>
        <taxon>Vertebrata</taxon>
        <taxon>Euteleostomi</taxon>
        <taxon>Mammalia</taxon>
        <taxon>Eutheria</taxon>
        <taxon>Euarchontoglires</taxon>
        <taxon>Primates</taxon>
        <taxon>Haplorrhini</taxon>
        <taxon>Platyrrhini</taxon>
        <taxon>Cebidae</taxon>
        <taxon>Callitrichinae</taxon>
        <taxon>Saguinus</taxon>
    </lineage>
</organism>
<proteinExistence type="inferred from homology"/>
<evidence type="ECO:0000256" key="5">
    <source>
        <dbReference type="ARBA" id="ARBA00046138"/>
    </source>
</evidence>
<keyword evidence="10" id="KW-1185">Reference proteome</keyword>
<keyword evidence="6" id="KW-0999">Mitochondrion inner membrane</keyword>
<dbReference type="EMBL" id="JASSZA010000004">
    <property type="protein sequence ID" value="KAK2114502.1"/>
    <property type="molecule type" value="Genomic_DNA"/>
</dbReference>
<evidence type="ECO:0000256" key="4">
    <source>
        <dbReference type="ARBA" id="ARBA00046022"/>
    </source>
</evidence>
<comment type="similarity">
    <text evidence="1 6">Belongs to the prohibitin family.</text>
</comment>
<feature type="region of interest" description="Disordered" evidence="7">
    <location>
        <begin position="1"/>
        <end position="24"/>
    </location>
</feature>
<feature type="domain" description="Band 7" evidence="8">
    <location>
        <begin position="163"/>
        <end position="216"/>
    </location>
</feature>
<dbReference type="Proteomes" id="UP001266305">
    <property type="component" value="Unassembled WGS sequence"/>
</dbReference>
<dbReference type="InterPro" id="IPR001107">
    <property type="entry name" value="Band_7"/>
</dbReference>
<evidence type="ECO:0000256" key="2">
    <source>
        <dbReference type="ARBA" id="ARBA00022634"/>
    </source>
</evidence>
<dbReference type="Pfam" id="PF01145">
    <property type="entry name" value="Band_7"/>
    <property type="match status" value="1"/>
</dbReference>
<evidence type="ECO:0000256" key="7">
    <source>
        <dbReference type="SAM" id="MobiDB-lite"/>
    </source>
</evidence>
<accession>A0ABQ9W290</accession>
<protein>
    <recommendedName>
        <fullName evidence="6">Prohibitin</fullName>
    </recommendedName>
</protein>